<keyword evidence="3" id="KW-1185">Reference proteome</keyword>
<comment type="caution">
    <text evidence="2">The sequence shown here is derived from an EMBL/GenBank/DDBJ whole genome shotgun (WGS) entry which is preliminary data.</text>
</comment>
<feature type="domain" description="THIF-type NAD/FAD binding fold" evidence="1">
    <location>
        <begin position="11"/>
        <end position="241"/>
    </location>
</feature>
<proteinExistence type="predicted"/>
<accession>A0A851GAE5</accession>
<dbReference type="GO" id="GO:0005737">
    <property type="term" value="C:cytoplasm"/>
    <property type="evidence" value="ECO:0007669"/>
    <property type="project" value="TreeGrafter"/>
</dbReference>
<dbReference type="GO" id="GO:0004792">
    <property type="term" value="F:thiosulfate-cyanide sulfurtransferase activity"/>
    <property type="evidence" value="ECO:0007669"/>
    <property type="project" value="TreeGrafter"/>
</dbReference>
<sequence length="256" mass="27697">MHLDPTDQSIYSWQLDVPGLGASGQQILRNTTALVSRVGGLGGPLAQSLAAAGFGKIILAHGGPLRPDDLNRQILMTHEGLGKNRAKQAAATIERFTPRVETMAVESNINETNVESLVKQADIVFSCAPLFDERLLMNREAIHQNKLFVDSAMFNLEGQVLAVRPNQSTCLACITPTPPAGWKRRFPVIGAVSALIAQLGVLEGIKLLTGMAPANTDTLLHFSTQQSTLRKIKLTRNPECPHCGTHTHEQNTVTIP</sequence>
<dbReference type="RefSeq" id="WP_178930901.1">
    <property type="nucleotide sequence ID" value="NZ_JACBAZ010000001.1"/>
</dbReference>
<gene>
    <name evidence="2" type="ORF">HW115_01995</name>
</gene>
<protein>
    <submittedName>
        <fullName evidence="2">HesA/MoeB/ThiF family protein</fullName>
    </submittedName>
</protein>
<evidence type="ECO:0000313" key="2">
    <source>
        <dbReference type="EMBL" id="NWK54366.1"/>
    </source>
</evidence>
<dbReference type="SUPFAM" id="SSF69572">
    <property type="entry name" value="Activating enzymes of the ubiquitin-like proteins"/>
    <property type="match status" value="1"/>
</dbReference>
<dbReference type="GO" id="GO:0008641">
    <property type="term" value="F:ubiquitin-like modifier activating enzyme activity"/>
    <property type="evidence" value="ECO:0007669"/>
    <property type="project" value="InterPro"/>
</dbReference>
<dbReference type="PANTHER" id="PTHR10953:SF102">
    <property type="entry name" value="ADENYLYLTRANSFERASE AND SULFURTRANSFERASE MOCS3"/>
    <property type="match status" value="1"/>
</dbReference>
<dbReference type="Gene3D" id="3.40.50.720">
    <property type="entry name" value="NAD(P)-binding Rossmann-like Domain"/>
    <property type="match status" value="1"/>
</dbReference>
<dbReference type="PANTHER" id="PTHR10953">
    <property type="entry name" value="UBIQUITIN-ACTIVATING ENZYME E1"/>
    <property type="match status" value="1"/>
</dbReference>
<dbReference type="InterPro" id="IPR045886">
    <property type="entry name" value="ThiF/MoeB/HesA"/>
</dbReference>
<evidence type="ECO:0000259" key="1">
    <source>
        <dbReference type="Pfam" id="PF00899"/>
    </source>
</evidence>
<name>A0A851GAE5_9BACT</name>
<dbReference type="AlphaFoldDB" id="A0A851GAE5"/>
<dbReference type="Proteomes" id="UP000557872">
    <property type="component" value="Unassembled WGS sequence"/>
</dbReference>
<evidence type="ECO:0000313" key="3">
    <source>
        <dbReference type="Proteomes" id="UP000557872"/>
    </source>
</evidence>
<dbReference type="InterPro" id="IPR035985">
    <property type="entry name" value="Ubiquitin-activating_enz"/>
</dbReference>
<dbReference type="GO" id="GO:0016779">
    <property type="term" value="F:nucleotidyltransferase activity"/>
    <property type="evidence" value="ECO:0007669"/>
    <property type="project" value="TreeGrafter"/>
</dbReference>
<reference evidence="2 3" key="1">
    <citation type="submission" date="2020-07" db="EMBL/GenBank/DDBJ databases">
        <title>Roseicoccus Jingziensis gen. nov., sp. nov., isolated from coastal seawater.</title>
        <authorList>
            <person name="Feng X."/>
        </authorList>
    </citation>
    <scope>NUCLEOTIDE SEQUENCE [LARGE SCALE GENOMIC DNA]</scope>
    <source>
        <strain evidence="2 3">N1E253</strain>
    </source>
</reference>
<dbReference type="EMBL" id="JACBAZ010000001">
    <property type="protein sequence ID" value="NWK54366.1"/>
    <property type="molecule type" value="Genomic_DNA"/>
</dbReference>
<dbReference type="CDD" id="cd00757">
    <property type="entry name" value="ThiF_MoeB_HesA_family"/>
    <property type="match status" value="1"/>
</dbReference>
<organism evidence="2 3">
    <name type="scientific">Oceaniferula marina</name>
    <dbReference type="NCBI Taxonomy" id="2748318"/>
    <lineage>
        <taxon>Bacteria</taxon>
        <taxon>Pseudomonadati</taxon>
        <taxon>Verrucomicrobiota</taxon>
        <taxon>Verrucomicrobiia</taxon>
        <taxon>Verrucomicrobiales</taxon>
        <taxon>Verrucomicrobiaceae</taxon>
        <taxon>Oceaniferula</taxon>
    </lineage>
</organism>
<dbReference type="InterPro" id="IPR000594">
    <property type="entry name" value="ThiF_NAD_FAD-bd"/>
</dbReference>
<dbReference type="Pfam" id="PF00899">
    <property type="entry name" value="ThiF"/>
    <property type="match status" value="1"/>
</dbReference>